<evidence type="ECO:0000256" key="8">
    <source>
        <dbReference type="ARBA" id="ARBA00022859"/>
    </source>
</evidence>
<feature type="domain" description="TIR" evidence="15">
    <location>
        <begin position="767"/>
        <end position="917"/>
    </location>
</feature>
<dbReference type="Pfam" id="PF13676">
    <property type="entry name" value="TIR_2"/>
    <property type="match status" value="1"/>
</dbReference>
<evidence type="ECO:0000256" key="2">
    <source>
        <dbReference type="ARBA" id="ARBA00009634"/>
    </source>
</evidence>
<evidence type="ECO:0000256" key="6">
    <source>
        <dbReference type="ARBA" id="ARBA00022729"/>
    </source>
</evidence>
<dbReference type="SMART" id="SM00369">
    <property type="entry name" value="LRR_TYP"/>
    <property type="match status" value="8"/>
</dbReference>
<keyword evidence="6 14" id="KW-0732">Signal</keyword>
<dbReference type="GO" id="GO:0005886">
    <property type="term" value="C:plasma membrane"/>
    <property type="evidence" value="ECO:0007669"/>
    <property type="project" value="TreeGrafter"/>
</dbReference>
<dbReference type="AlphaFoldDB" id="A0A1U7UCA9"/>
<evidence type="ECO:0000256" key="5">
    <source>
        <dbReference type="ARBA" id="ARBA00022692"/>
    </source>
</evidence>
<evidence type="ECO:0000256" key="9">
    <source>
        <dbReference type="ARBA" id="ARBA00022989"/>
    </source>
</evidence>
<dbReference type="SUPFAM" id="SSF52058">
    <property type="entry name" value="L domain-like"/>
    <property type="match status" value="2"/>
</dbReference>
<feature type="chain" id="PRO_5010538664" evidence="14">
    <location>
        <begin position="27"/>
        <end position="922"/>
    </location>
</feature>
<dbReference type="PROSITE" id="PS50104">
    <property type="entry name" value="TIR"/>
    <property type="match status" value="1"/>
</dbReference>
<evidence type="ECO:0000256" key="11">
    <source>
        <dbReference type="ARBA" id="ARBA00023170"/>
    </source>
</evidence>
<dbReference type="GO" id="GO:0038023">
    <property type="term" value="F:signaling receptor activity"/>
    <property type="evidence" value="ECO:0007669"/>
    <property type="project" value="TreeGrafter"/>
</dbReference>
<dbReference type="FunFam" id="3.80.10.10:FF:000832">
    <property type="entry name" value="Toll-like receptor 11"/>
    <property type="match status" value="1"/>
</dbReference>
<dbReference type="PANTHER" id="PTHR24365">
    <property type="entry name" value="TOLL-LIKE RECEPTOR"/>
    <property type="match status" value="1"/>
</dbReference>
<dbReference type="InterPro" id="IPR003591">
    <property type="entry name" value="Leu-rich_rpt_typical-subtyp"/>
</dbReference>
<evidence type="ECO:0000256" key="1">
    <source>
        <dbReference type="ARBA" id="ARBA00004479"/>
    </source>
</evidence>
<dbReference type="GO" id="GO:0006954">
    <property type="term" value="P:inflammatory response"/>
    <property type="evidence" value="ECO:0007669"/>
    <property type="project" value="UniProtKB-KW"/>
</dbReference>
<keyword evidence="4" id="KW-0433">Leucine-rich repeat</keyword>
<dbReference type="RefSeq" id="XP_008069914.1">
    <property type="nucleotide sequence ID" value="XM_008071723.1"/>
</dbReference>
<keyword evidence="3" id="KW-0399">Innate immunity</keyword>
<keyword evidence="10" id="KW-0472">Membrane</keyword>
<evidence type="ECO:0000313" key="17">
    <source>
        <dbReference type="RefSeq" id="XP_008069914.1"/>
    </source>
</evidence>
<dbReference type="GO" id="GO:0002224">
    <property type="term" value="P:toll-like receptor signaling pathway"/>
    <property type="evidence" value="ECO:0007669"/>
    <property type="project" value="TreeGrafter"/>
</dbReference>
<keyword evidence="8" id="KW-0391">Immunity</keyword>
<dbReference type="InterPro" id="IPR035897">
    <property type="entry name" value="Toll_tir_struct_dom_sf"/>
</dbReference>
<dbReference type="SUPFAM" id="SSF52200">
    <property type="entry name" value="Toll/Interleukin receptor TIR domain"/>
    <property type="match status" value="1"/>
</dbReference>
<evidence type="ECO:0000256" key="14">
    <source>
        <dbReference type="SAM" id="SignalP"/>
    </source>
</evidence>
<organism evidence="16 17">
    <name type="scientific">Carlito syrichta</name>
    <name type="common">Philippine tarsier</name>
    <name type="synonym">Tarsius syrichta</name>
    <dbReference type="NCBI Taxonomy" id="1868482"/>
    <lineage>
        <taxon>Eukaryota</taxon>
        <taxon>Metazoa</taxon>
        <taxon>Chordata</taxon>
        <taxon>Craniata</taxon>
        <taxon>Vertebrata</taxon>
        <taxon>Euteleostomi</taxon>
        <taxon>Mammalia</taxon>
        <taxon>Eutheria</taxon>
        <taxon>Euarchontoglires</taxon>
        <taxon>Primates</taxon>
        <taxon>Haplorrhini</taxon>
        <taxon>Tarsiiformes</taxon>
        <taxon>Tarsiidae</taxon>
        <taxon>Carlito</taxon>
    </lineage>
</organism>
<evidence type="ECO:0000256" key="13">
    <source>
        <dbReference type="ARBA" id="ARBA00023198"/>
    </source>
</evidence>
<evidence type="ECO:0000313" key="16">
    <source>
        <dbReference type="Proteomes" id="UP000189704"/>
    </source>
</evidence>
<dbReference type="InterPro" id="IPR032675">
    <property type="entry name" value="LRR_dom_sf"/>
</dbReference>
<evidence type="ECO:0000256" key="7">
    <source>
        <dbReference type="ARBA" id="ARBA00022737"/>
    </source>
</evidence>
<dbReference type="FunFam" id="3.80.10.10:FF:000730">
    <property type="entry name" value="Toll-like receptor 11"/>
    <property type="match status" value="1"/>
</dbReference>
<gene>
    <name evidence="17" type="primary">LOC103274264</name>
</gene>
<dbReference type="GeneID" id="103274264"/>
<dbReference type="Gene3D" id="3.40.50.10140">
    <property type="entry name" value="Toll/interleukin-1 receptor homology (TIR) domain"/>
    <property type="match status" value="1"/>
</dbReference>
<evidence type="ECO:0000256" key="12">
    <source>
        <dbReference type="ARBA" id="ARBA00023180"/>
    </source>
</evidence>
<dbReference type="KEGG" id="csyr:103274264"/>
<dbReference type="PROSITE" id="PS51450">
    <property type="entry name" value="LRR"/>
    <property type="match status" value="3"/>
</dbReference>
<evidence type="ECO:0000256" key="3">
    <source>
        <dbReference type="ARBA" id="ARBA00022588"/>
    </source>
</evidence>
<dbReference type="Gene3D" id="3.80.10.10">
    <property type="entry name" value="Ribonuclease Inhibitor"/>
    <property type="match status" value="4"/>
</dbReference>
<dbReference type="Pfam" id="PF13855">
    <property type="entry name" value="LRR_8"/>
    <property type="match status" value="2"/>
</dbReference>
<dbReference type="OrthoDB" id="1081807at2759"/>
<keyword evidence="11" id="KW-0675">Receptor</keyword>
<keyword evidence="16" id="KW-1185">Reference proteome</keyword>
<dbReference type="Proteomes" id="UP000189704">
    <property type="component" value="Unplaced"/>
</dbReference>
<keyword evidence="5" id="KW-0812">Transmembrane</keyword>
<dbReference type="SMART" id="SM00255">
    <property type="entry name" value="TIR"/>
    <property type="match status" value="1"/>
</dbReference>
<dbReference type="GO" id="GO:0045087">
    <property type="term" value="P:innate immune response"/>
    <property type="evidence" value="ECO:0007669"/>
    <property type="project" value="UniProtKB-KW"/>
</dbReference>
<sequence length="922" mass="104216">MRRPLFSTLLPLLLLALMNLSKMIWAWTAPDCTIADSSLLPNLSYYIPFCSLAPGLHIFASCFNVKDLARTLTAVPRNIEALCLQGTVPILPDDAFGHFPSLKLLRLQLATISITSGTFQGLDQLQHLFFEHHAPCCQSLFLPPDALEPFRFLNSLSFQGYCLNNSQNIKLPKSLSHLILRHGCLTTLQELQELFPNLVPDSPPTASPKPWSSFLELMDLSANLQLNQVSVRALDGLQLHSLRLDDTPLNSLSLLDSGLLHLDSLSLVGTGIEKLPCNVTGHFELRALDLGRNQIQNVEHGDLSSCRSLELLSLHANGLQFLPTRFPSTLPQLQKLNLSTNKLGPTLVLPEGLVSSNLRVLDLSHNELCILPYGAFSSLPQLRELWLSGNNISNLSSGSLEGLKHLQTLDLSWNRIKMLNPGWLSSLPSLTSLNLLGTNLERISGRQLQGPQKLSHLQLGSPESLEIYPPWPPALLSLEIWTGYLTQFSISNEEPFLFLEYLTLQTTFMLLDPKNITVHFPSLRHLTLRGYSPYIFLSHQSQQFIPQFPLLEYLHFWSNHEGTEELHLYGMPRLRVLELGDMDFLGESRPVKLEVLLKELPQLQVLVLSNLGLRSLSISSFRSLGLLQLLLLNSEWAVELDSSLQELIPQLPQYVYFSDVNFSCQCESSWVGPWAIGAPNTFVYGLEKSICMANASDYSKTPLLSFLSGHCQYHPEFQGFLTSFILVLLLTILALLGCPKWPWLHHLRTFFHAWWWKLCGRGPRSQFLYDVFVSYCVQDQAWVLEKLVPTLEKPPPAGEGLRLCLPERDFGVGQDRMEAMTASMESSRATLCVLSCQALGSPWCNLELRLATYHLVAKPGITCLLLLFLEPIDPRQLRGYNRLTRWLQKEDYFYLPQGWVEWDAFCVRLRRRLKKAGQKRED</sequence>
<proteinExistence type="inferred from homology"/>
<protein>
    <submittedName>
        <fullName evidence="17">Toll-like receptor 11</fullName>
    </submittedName>
</protein>
<dbReference type="InterPro" id="IPR001611">
    <property type="entry name" value="Leu-rich_rpt"/>
</dbReference>
<evidence type="ECO:0000256" key="10">
    <source>
        <dbReference type="ARBA" id="ARBA00023136"/>
    </source>
</evidence>
<keyword evidence="7" id="KW-0677">Repeat</keyword>
<accession>A0A1U7UCA9</accession>
<evidence type="ECO:0000259" key="15">
    <source>
        <dbReference type="PROSITE" id="PS50104"/>
    </source>
</evidence>
<feature type="signal peptide" evidence="14">
    <location>
        <begin position="1"/>
        <end position="26"/>
    </location>
</feature>
<comment type="similarity">
    <text evidence="2">Belongs to the Toll-like receptor family.</text>
</comment>
<dbReference type="InterPro" id="IPR000157">
    <property type="entry name" value="TIR_dom"/>
</dbReference>
<comment type="subcellular location">
    <subcellularLocation>
        <location evidence="1">Membrane</location>
        <topology evidence="1">Single-pass type I membrane protein</topology>
    </subcellularLocation>
</comment>
<keyword evidence="9" id="KW-1133">Transmembrane helix</keyword>
<keyword evidence="13" id="KW-0395">Inflammatory response</keyword>
<dbReference type="PANTHER" id="PTHR24365:SF527">
    <property type="entry name" value="TOLL-LIKE RECEPTOR 11"/>
    <property type="match status" value="1"/>
</dbReference>
<keyword evidence="12" id="KW-0325">Glycoprotein</keyword>
<name>A0A1U7UCA9_CARSF</name>
<reference evidence="17" key="1">
    <citation type="submission" date="2025-08" db="UniProtKB">
        <authorList>
            <consortium name="RefSeq"/>
        </authorList>
    </citation>
    <scope>IDENTIFICATION</scope>
</reference>
<evidence type="ECO:0000256" key="4">
    <source>
        <dbReference type="ARBA" id="ARBA00022614"/>
    </source>
</evidence>